<dbReference type="Proteomes" id="UP001044222">
    <property type="component" value="Unassembled WGS sequence"/>
</dbReference>
<evidence type="ECO:0000313" key="1">
    <source>
        <dbReference type="EMBL" id="KAG5854895.1"/>
    </source>
</evidence>
<dbReference type="EMBL" id="JAFIRN010000002">
    <property type="protein sequence ID" value="KAG5854895.1"/>
    <property type="molecule type" value="Genomic_DNA"/>
</dbReference>
<sequence>TLLSDSVFVRLEIRGRGASRHFPSVALPEQQKIFKINVVDIARFDQERVWNKATRKTIDIEKQSDRKGSSFSFYNINYLAKSVSYWLLFRPFRDYEIRATRDSTPRSPLETGSTRKEGIVRITLLSLLLFFSFLFSCELRGIVAEIPRDSASSRGCRLAGP</sequence>
<reference evidence="1" key="1">
    <citation type="submission" date="2021-01" db="EMBL/GenBank/DDBJ databases">
        <title>A chromosome-scale assembly of European eel, Anguilla anguilla.</title>
        <authorList>
            <person name="Henkel C."/>
            <person name="Jong-Raadsen S.A."/>
            <person name="Dufour S."/>
            <person name="Weltzien F.-A."/>
            <person name="Palstra A.P."/>
            <person name="Pelster B."/>
            <person name="Spaink H.P."/>
            <person name="Van Den Thillart G.E."/>
            <person name="Jansen H."/>
            <person name="Zahm M."/>
            <person name="Klopp C."/>
            <person name="Cedric C."/>
            <person name="Louis A."/>
            <person name="Berthelot C."/>
            <person name="Parey E."/>
            <person name="Roest Crollius H."/>
            <person name="Montfort J."/>
            <person name="Robinson-Rechavi M."/>
            <person name="Bucao C."/>
            <person name="Bouchez O."/>
            <person name="Gislard M."/>
            <person name="Lluch J."/>
            <person name="Milhes M."/>
            <person name="Lampietro C."/>
            <person name="Lopez Roques C."/>
            <person name="Donnadieu C."/>
            <person name="Braasch I."/>
            <person name="Desvignes T."/>
            <person name="Postlethwait J."/>
            <person name="Bobe J."/>
            <person name="Guiguen Y."/>
            <person name="Dirks R."/>
        </authorList>
    </citation>
    <scope>NUCLEOTIDE SEQUENCE</scope>
    <source>
        <strain evidence="1">Tag_6206</strain>
        <tissue evidence="1">Liver</tissue>
    </source>
</reference>
<name>A0A9D3S4T8_ANGAN</name>
<evidence type="ECO:0000313" key="2">
    <source>
        <dbReference type="Proteomes" id="UP001044222"/>
    </source>
</evidence>
<accession>A0A9D3S4T8</accession>
<protein>
    <submittedName>
        <fullName evidence="1">Uncharacterized protein</fullName>
    </submittedName>
</protein>
<feature type="non-terminal residue" evidence="1">
    <location>
        <position position="1"/>
    </location>
</feature>
<comment type="caution">
    <text evidence="1">The sequence shown here is derived from an EMBL/GenBank/DDBJ whole genome shotgun (WGS) entry which is preliminary data.</text>
</comment>
<keyword evidence="2" id="KW-1185">Reference proteome</keyword>
<organism evidence="1 2">
    <name type="scientific">Anguilla anguilla</name>
    <name type="common">European freshwater eel</name>
    <name type="synonym">Muraena anguilla</name>
    <dbReference type="NCBI Taxonomy" id="7936"/>
    <lineage>
        <taxon>Eukaryota</taxon>
        <taxon>Metazoa</taxon>
        <taxon>Chordata</taxon>
        <taxon>Craniata</taxon>
        <taxon>Vertebrata</taxon>
        <taxon>Euteleostomi</taxon>
        <taxon>Actinopterygii</taxon>
        <taxon>Neopterygii</taxon>
        <taxon>Teleostei</taxon>
        <taxon>Anguilliformes</taxon>
        <taxon>Anguillidae</taxon>
        <taxon>Anguilla</taxon>
    </lineage>
</organism>
<gene>
    <name evidence="1" type="ORF">ANANG_G00042790</name>
</gene>
<dbReference type="AlphaFoldDB" id="A0A9D3S4T8"/>
<proteinExistence type="predicted"/>